<dbReference type="AlphaFoldDB" id="I9QIF8"/>
<name>I9QIF8_HELPX</name>
<gene>
    <name evidence="1" type="ORF">HPNQ4076_0554</name>
</gene>
<dbReference type="Proteomes" id="UP000004074">
    <property type="component" value="Unassembled WGS sequence"/>
</dbReference>
<dbReference type="EMBL" id="AKNX01000002">
    <property type="protein sequence ID" value="EJB34306.1"/>
    <property type="molecule type" value="Genomic_DNA"/>
</dbReference>
<comment type="caution">
    <text evidence="1">The sequence shown here is derived from an EMBL/GenBank/DDBJ whole genome shotgun (WGS) entry which is preliminary data.</text>
</comment>
<sequence length="40" mass="4961">MSLKKAFFKYLIRILKDYPIHLHAMSELLRINLRFKFCDF</sequence>
<protein>
    <submittedName>
        <fullName evidence="1">Uncharacterized protein</fullName>
    </submittedName>
</protein>
<reference evidence="1 2" key="1">
    <citation type="journal article" date="2013" name="Pathog. Dis.">
        <title>Genome sequences of 65 Helicobacter pylori strains isolated from asymptomatic individuals and patients with gastric cancer, peptic ulcer disease, or gastritis.</title>
        <authorList>
            <person name="Blanchard T.G."/>
            <person name="Czinn S.J."/>
            <person name="Correa P."/>
            <person name="Nakazawa T."/>
            <person name="Keelan M."/>
            <person name="Morningstar L."/>
            <person name="Santana-Cruz I."/>
            <person name="Maroo A."/>
            <person name="McCracken C."/>
            <person name="Shefchek K."/>
            <person name="Daugherty S."/>
            <person name="Song Y."/>
            <person name="Fraser C.M."/>
            <person name="Fricke W.F."/>
        </authorList>
    </citation>
    <scope>NUCLEOTIDE SEQUENCE [LARGE SCALE GENOMIC DNA]</scope>
    <source>
        <strain evidence="1 2">NQ4076</strain>
    </source>
</reference>
<organism evidence="1 2">
    <name type="scientific">Helicobacter pylori NQ4076</name>
    <dbReference type="NCBI Taxonomy" id="992029"/>
    <lineage>
        <taxon>Bacteria</taxon>
        <taxon>Pseudomonadati</taxon>
        <taxon>Campylobacterota</taxon>
        <taxon>Epsilonproteobacteria</taxon>
        <taxon>Campylobacterales</taxon>
        <taxon>Helicobacteraceae</taxon>
        <taxon>Helicobacter</taxon>
    </lineage>
</organism>
<dbReference type="PATRIC" id="fig|992029.3.peg.536"/>
<proteinExistence type="predicted"/>
<evidence type="ECO:0000313" key="2">
    <source>
        <dbReference type="Proteomes" id="UP000004074"/>
    </source>
</evidence>
<evidence type="ECO:0000313" key="1">
    <source>
        <dbReference type="EMBL" id="EJB34306.1"/>
    </source>
</evidence>
<accession>I9QIF8</accession>